<dbReference type="Gene3D" id="3.40.50.1820">
    <property type="entry name" value="alpha/beta hydrolase"/>
    <property type="match status" value="1"/>
</dbReference>
<evidence type="ECO:0000256" key="1">
    <source>
        <dbReference type="ARBA" id="ARBA00022729"/>
    </source>
</evidence>
<dbReference type="InterPro" id="IPR029058">
    <property type="entry name" value="AB_hydrolase_fold"/>
</dbReference>
<gene>
    <name evidence="4" type="ORF">MSAN_01282400</name>
</gene>
<feature type="chain" id="PRO_5034695320" evidence="2">
    <location>
        <begin position="18"/>
        <end position="928"/>
    </location>
</feature>
<dbReference type="InterPro" id="IPR050955">
    <property type="entry name" value="Plant_Biomass_Hydrol_Est"/>
</dbReference>
<evidence type="ECO:0000313" key="5">
    <source>
        <dbReference type="Proteomes" id="UP000623467"/>
    </source>
</evidence>
<proteinExistence type="predicted"/>
<accession>A0A8H7D5C5</accession>
<dbReference type="GO" id="GO:0006508">
    <property type="term" value="P:proteolysis"/>
    <property type="evidence" value="ECO:0007669"/>
    <property type="project" value="InterPro"/>
</dbReference>
<keyword evidence="4" id="KW-0812">Transmembrane</keyword>
<dbReference type="GO" id="GO:0008236">
    <property type="term" value="F:serine-type peptidase activity"/>
    <property type="evidence" value="ECO:0007669"/>
    <property type="project" value="InterPro"/>
</dbReference>
<keyword evidence="1 2" id="KW-0732">Signal</keyword>
<feature type="domain" description="Peptidase S9 prolyl oligopeptidase catalytic" evidence="3">
    <location>
        <begin position="467"/>
        <end position="612"/>
    </location>
</feature>
<dbReference type="SUPFAM" id="SSF53474">
    <property type="entry name" value="alpha/beta-Hydrolases"/>
    <property type="match status" value="1"/>
</dbReference>
<name>A0A8H7D5C5_9AGAR</name>
<dbReference type="Proteomes" id="UP000623467">
    <property type="component" value="Unassembled WGS sequence"/>
</dbReference>
<keyword evidence="4" id="KW-0472">Membrane</keyword>
<keyword evidence="5" id="KW-1185">Reference proteome</keyword>
<dbReference type="InterPro" id="IPR001375">
    <property type="entry name" value="Peptidase_S9_cat"/>
</dbReference>
<sequence length="928" mass="101844">MAIILPFILLFVGVTAAMDQAHFPTNLGWKAELSKSWDVLGPFPIHAREQQFLSPSYPITISEPINFTRTWPSSYADNGRVGWTKTQATADGDLKVSFPGIRWSDLRATEGWAALQHHAVLHINLTLYPTSGSNATPPRLLVQLVQGSYIAIVPEASGSESSSPPEWHAGNIYALERTLPRAIDLPTPPSTTSPTTYHVFVSGDYEIRLFGAPRIGIPTQAIKLTIDIETPKDWVQLEPTQDVVCDFVDGYAFGDAIGVGVRSLGGWWTVIDAVLSPKLDDFAVELLSHTTLAPSQTRIIPLHIIQTAQFTRPTLSIKLTLTSSDTNRTLTLPVVHSVKHLPAWSSGNLSAISGTYFYGQEMPTAFSAFPPLLENTEHQEPQPPILCLHGAGVDIASPFWIDSLPRQQHSWLVTPSGRTAWVRAVSILLIIILLIIVNHRKLKGLDWHGPSAKDAWGSVDALVAILAVNPSWHTRKLADGMRVVLMGHSNGGQGAWYLASRFPDRVLGVVPAAAYIKSQSYVPLIMSRSAHFIDPAVRAILESSLTPDDNDLFLSNLVDMPVLAVHGGNDDNVPVWHSREAVNVLLSWNAEANVTEDPRQLHWYPSVLKNNQVQTFLDDVLQKASHRRPRSKTFTLTVAVPAESGSLHGWRIERLSVPGRLGRLTVDTLAGNEIRIVTSNVDRFSISTDVWDDIGSLRVDNAALELQQDPGSTAGVITFERDGWRSWKLEASSQKLPAQVSGRIQSFLSTSAPLHLVVLDNTSSRDVSMALRIAYDLNAYHKLDAEIILGPESFQERLVASGAVGNILLIGNTRSRSLASILENPQTPFRIENNVLVFKDEILDEPGQGILFLHPHPRDPNGQMLFLLSTDASGLERAGRLFPIRTGVTVPDWLITSSRADQTGAGGVLGAGVWSAGWSWNEPMSWLY</sequence>
<evidence type="ECO:0000256" key="2">
    <source>
        <dbReference type="SAM" id="SignalP"/>
    </source>
</evidence>
<dbReference type="Pfam" id="PF00326">
    <property type="entry name" value="Peptidase_S9"/>
    <property type="match status" value="1"/>
</dbReference>
<comment type="caution">
    <text evidence="4">The sequence shown here is derived from an EMBL/GenBank/DDBJ whole genome shotgun (WGS) entry which is preliminary data.</text>
</comment>
<feature type="signal peptide" evidence="2">
    <location>
        <begin position="1"/>
        <end position="17"/>
    </location>
</feature>
<dbReference type="OrthoDB" id="449091at2759"/>
<organism evidence="4 5">
    <name type="scientific">Mycena sanguinolenta</name>
    <dbReference type="NCBI Taxonomy" id="230812"/>
    <lineage>
        <taxon>Eukaryota</taxon>
        <taxon>Fungi</taxon>
        <taxon>Dikarya</taxon>
        <taxon>Basidiomycota</taxon>
        <taxon>Agaricomycotina</taxon>
        <taxon>Agaricomycetes</taxon>
        <taxon>Agaricomycetidae</taxon>
        <taxon>Agaricales</taxon>
        <taxon>Marasmiineae</taxon>
        <taxon>Mycenaceae</taxon>
        <taxon>Mycena</taxon>
    </lineage>
</organism>
<dbReference type="PANTHER" id="PTHR43037">
    <property type="entry name" value="UNNAMED PRODUCT-RELATED"/>
    <property type="match status" value="1"/>
</dbReference>
<reference evidence="4" key="1">
    <citation type="submission" date="2020-05" db="EMBL/GenBank/DDBJ databases">
        <title>Mycena genomes resolve the evolution of fungal bioluminescence.</title>
        <authorList>
            <person name="Tsai I.J."/>
        </authorList>
    </citation>
    <scope>NUCLEOTIDE SEQUENCE</scope>
    <source>
        <strain evidence="4">160909Yilan</strain>
    </source>
</reference>
<dbReference type="AlphaFoldDB" id="A0A8H7D5C5"/>
<evidence type="ECO:0000259" key="3">
    <source>
        <dbReference type="Pfam" id="PF00326"/>
    </source>
</evidence>
<dbReference type="PANTHER" id="PTHR43037:SF4">
    <property type="entry name" value="PEPTIDASE S9 PROLYL OLIGOPEPTIDASE CATALYTIC DOMAIN-CONTAINING PROTEIN"/>
    <property type="match status" value="1"/>
</dbReference>
<evidence type="ECO:0000313" key="4">
    <source>
        <dbReference type="EMBL" id="KAF7359398.1"/>
    </source>
</evidence>
<protein>
    <submittedName>
        <fullName evidence="4">Transmembrane protein</fullName>
    </submittedName>
</protein>
<dbReference type="EMBL" id="JACAZH010000009">
    <property type="protein sequence ID" value="KAF7359398.1"/>
    <property type="molecule type" value="Genomic_DNA"/>
</dbReference>